<comment type="subcellular location">
    <subcellularLocation>
        <location evidence="1">Nucleus</location>
        <location evidence="1">Nuclear pore complex</location>
    </subcellularLocation>
</comment>
<evidence type="ECO:0000313" key="10">
    <source>
        <dbReference type="EMBL" id="KAG5204174.1"/>
    </source>
</evidence>
<dbReference type="GO" id="GO:0051028">
    <property type="term" value="P:mRNA transport"/>
    <property type="evidence" value="ECO:0007669"/>
    <property type="project" value="UniProtKB-KW"/>
</dbReference>
<name>A0A836A8J3_SHEEP</name>
<keyword evidence="8" id="KW-0175">Coiled coil</keyword>
<evidence type="ECO:0000313" key="11">
    <source>
        <dbReference type="Proteomes" id="UP000664991"/>
    </source>
</evidence>
<feature type="region of interest" description="Disordered" evidence="9">
    <location>
        <begin position="202"/>
        <end position="226"/>
    </location>
</feature>
<sequence>MRCPPAVSWKHFRKPRSAERARRGAQSGSRLSPGPRRDARRPLPVQALRSPGEHGPLHGNWPALLPRGLGSGDPPCRAFGTAATTSASTIGFSLGFSKPAASATPFALPIASTSASGLTLSSALTSTPAASTGFTLNNLSGTAATTTTASTGLSLGGALTGLGGSLFQGTSTATSGLGQSALGLTLGTTAATSAAGNEGLGGIDFSSSSDKKSDKTGTRPEDSKALKDETLPAVICQDVDNLQKFVKEQKQVQEEISRMSSKAMLKVQEDIKALKQLLSLAASGLQRNTLNIDKLKIETAQELKNAEIALRTQKTPPGLQHENTAPADYFRILVQQFEVQLQQYRQQIEELENHLATQANNSHITPQDLSMAMQKIYQTFVALAAQLQSIHENVKVLKEQYLGYRKMFLGDAVDVFEARRAEAKKWQNAPRVTTGPTPFSNMPNAAAVAMAATLTQQQQPATGPQPSLGVSFGAPFGSGIGTGLQSSGLGSSNLGGFGASSGFGCSTTGASTFGFGTTNKPSGSLSAGFGSSSTSGFNFSNPGITASAGLTFGVSNPASAGFGTGGQLLQLKKPPAGNKRGKR</sequence>
<evidence type="ECO:0000256" key="1">
    <source>
        <dbReference type="ARBA" id="ARBA00004567"/>
    </source>
</evidence>
<dbReference type="Gene3D" id="6.10.140.1350">
    <property type="match status" value="1"/>
</dbReference>
<evidence type="ECO:0000256" key="8">
    <source>
        <dbReference type="SAM" id="Coils"/>
    </source>
</evidence>
<protein>
    <recommendedName>
        <fullName evidence="12">Nucleoporin p58/p45</fullName>
    </recommendedName>
</protein>
<evidence type="ECO:0000256" key="2">
    <source>
        <dbReference type="ARBA" id="ARBA00022448"/>
    </source>
</evidence>
<feature type="coiled-coil region" evidence="8">
    <location>
        <begin position="334"/>
        <end position="361"/>
    </location>
</feature>
<evidence type="ECO:0008006" key="12">
    <source>
        <dbReference type="Google" id="ProtNLM"/>
    </source>
</evidence>
<evidence type="ECO:0000256" key="7">
    <source>
        <dbReference type="ARBA" id="ARBA00023242"/>
    </source>
</evidence>
<dbReference type="GO" id="GO:0015031">
    <property type="term" value="P:protein transport"/>
    <property type="evidence" value="ECO:0007669"/>
    <property type="project" value="UniProtKB-KW"/>
</dbReference>
<keyword evidence="6" id="KW-0906">Nuclear pore complex</keyword>
<dbReference type="Pfam" id="PF15967">
    <property type="entry name" value="Nucleoporin_FG2"/>
    <property type="match status" value="1"/>
</dbReference>
<dbReference type="Proteomes" id="UP000664991">
    <property type="component" value="Unassembled WGS sequence"/>
</dbReference>
<evidence type="ECO:0000256" key="6">
    <source>
        <dbReference type="ARBA" id="ARBA00023132"/>
    </source>
</evidence>
<keyword evidence="3" id="KW-0509">mRNA transport</keyword>
<keyword evidence="4" id="KW-0653">Protein transport</keyword>
<evidence type="ECO:0000256" key="3">
    <source>
        <dbReference type="ARBA" id="ARBA00022816"/>
    </source>
</evidence>
<keyword evidence="7" id="KW-0539">Nucleus</keyword>
<organism evidence="10 11">
    <name type="scientific">Ovis aries</name>
    <name type="common">Sheep</name>
    <dbReference type="NCBI Taxonomy" id="9940"/>
    <lineage>
        <taxon>Eukaryota</taxon>
        <taxon>Metazoa</taxon>
        <taxon>Chordata</taxon>
        <taxon>Craniata</taxon>
        <taxon>Vertebrata</taxon>
        <taxon>Euteleostomi</taxon>
        <taxon>Mammalia</taxon>
        <taxon>Eutheria</taxon>
        <taxon>Laurasiatheria</taxon>
        <taxon>Artiodactyla</taxon>
        <taxon>Ruminantia</taxon>
        <taxon>Pecora</taxon>
        <taxon>Bovidae</taxon>
        <taxon>Caprinae</taxon>
        <taxon>Ovis</taxon>
    </lineage>
</organism>
<dbReference type="GO" id="GO:0005643">
    <property type="term" value="C:nuclear pore"/>
    <property type="evidence" value="ECO:0007669"/>
    <property type="project" value="UniProtKB-SubCell"/>
</dbReference>
<accession>A0A836A8J3</accession>
<dbReference type="PANTHER" id="PTHR13437">
    <property type="entry name" value="NUCLEOPORIN P58/P45 NUCLEOPORIN-LIKE PROTEIN 1"/>
    <property type="match status" value="1"/>
</dbReference>
<proteinExistence type="predicted"/>
<feature type="region of interest" description="Disordered" evidence="9">
    <location>
        <begin position="561"/>
        <end position="583"/>
    </location>
</feature>
<comment type="caution">
    <text evidence="10">The sequence shown here is derived from an EMBL/GenBank/DDBJ whole genome shotgun (WGS) entry which is preliminary data.</text>
</comment>
<dbReference type="PANTHER" id="PTHR13437:SF2">
    <property type="entry name" value="NUCLEOPORIN P58_P45"/>
    <property type="match status" value="1"/>
</dbReference>
<dbReference type="GO" id="GO:0008139">
    <property type="term" value="F:nuclear localization sequence binding"/>
    <property type="evidence" value="ECO:0007669"/>
    <property type="project" value="InterPro"/>
</dbReference>
<dbReference type="AlphaFoldDB" id="A0A836A8J3"/>
<dbReference type="GO" id="GO:0017056">
    <property type="term" value="F:structural constituent of nuclear pore"/>
    <property type="evidence" value="ECO:0007669"/>
    <property type="project" value="InterPro"/>
</dbReference>
<feature type="compositionally biased region" description="Basic and acidic residues" evidence="9">
    <location>
        <begin position="209"/>
        <end position="226"/>
    </location>
</feature>
<keyword evidence="5" id="KW-0811">Translocation</keyword>
<reference evidence="10 11" key="1">
    <citation type="submission" date="2020-12" db="EMBL/GenBank/DDBJ databases">
        <title>De novo assembly of Tibetan sheep genome.</title>
        <authorList>
            <person name="Li X."/>
        </authorList>
    </citation>
    <scope>NUCLEOTIDE SEQUENCE [LARGE SCALE GENOMIC DNA]</scope>
    <source>
        <tissue evidence="10">Heart</tissue>
    </source>
</reference>
<evidence type="ECO:0000256" key="9">
    <source>
        <dbReference type="SAM" id="MobiDB-lite"/>
    </source>
</evidence>
<dbReference type="InterPro" id="IPR024882">
    <property type="entry name" value="NUP58/p45/49"/>
</dbReference>
<feature type="region of interest" description="Disordered" evidence="9">
    <location>
        <begin position="1"/>
        <end position="41"/>
    </location>
</feature>
<keyword evidence="2" id="KW-0813">Transport</keyword>
<gene>
    <name evidence="10" type="ORF">JEQ12_002150</name>
</gene>
<dbReference type="EMBL" id="JAEMGP010000010">
    <property type="protein sequence ID" value="KAG5204174.1"/>
    <property type="molecule type" value="Genomic_DNA"/>
</dbReference>
<evidence type="ECO:0000256" key="5">
    <source>
        <dbReference type="ARBA" id="ARBA00023010"/>
    </source>
</evidence>
<evidence type="ECO:0000256" key="4">
    <source>
        <dbReference type="ARBA" id="ARBA00022927"/>
    </source>
</evidence>